<keyword evidence="1" id="KW-1133">Transmembrane helix</keyword>
<feature type="chain" id="PRO_5015684588" description="Outer membrane protein beta-barrel domain-containing protein" evidence="2">
    <location>
        <begin position="20"/>
        <end position="161"/>
    </location>
</feature>
<evidence type="ECO:0000313" key="4">
    <source>
        <dbReference type="Proteomes" id="UP000240317"/>
    </source>
</evidence>
<evidence type="ECO:0000313" key="3">
    <source>
        <dbReference type="EMBL" id="PTA68915.1"/>
    </source>
</evidence>
<evidence type="ECO:0000256" key="1">
    <source>
        <dbReference type="SAM" id="Phobius"/>
    </source>
</evidence>
<keyword evidence="2" id="KW-0732">Signal</keyword>
<protein>
    <recommendedName>
        <fullName evidence="5">Outer membrane protein beta-barrel domain-containing protein</fullName>
    </recommendedName>
</protein>
<dbReference type="OrthoDB" id="70884at2"/>
<dbReference type="Proteomes" id="UP000240317">
    <property type="component" value="Unassembled WGS sequence"/>
</dbReference>
<dbReference type="AlphaFoldDB" id="A0A2T3WAI5"/>
<name>A0A2T3WAI5_9DEIO</name>
<organism evidence="3 4">
    <name type="scientific">Deinococcus arcticus</name>
    <dbReference type="NCBI Taxonomy" id="2136176"/>
    <lineage>
        <taxon>Bacteria</taxon>
        <taxon>Thermotogati</taxon>
        <taxon>Deinococcota</taxon>
        <taxon>Deinococci</taxon>
        <taxon>Deinococcales</taxon>
        <taxon>Deinococcaceae</taxon>
        <taxon>Deinococcus</taxon>
    </lineage>
</organism>
<comment type="caution">
    <text evidence="3">The sequence shown here is derived from an EMBL/GenBank/DDBJ whole genome shotgun (WGS) entry which is preliminary data.</text>
</comment>
<feature type="signal peptide" evidence="2">
    <location>
        <begin position="1"/>
        <end position="19"/>
    </location>
</feature>
<sequence>MKTRLALALSFLLAGTAAAQSTAPTGLTLWGGLGTEVFVIPGATLGLSATVAQLPRMNVDLRGSASAYLLPVPDVNGPFTAFNAELLFSGRNSNFNLYGGPSVGTVLGGLWTVGATGGLRGQFDGGNLGWFSEAHLRAAFDSAGLFPFPLVGGTFGVTYRF</sequence>
<evidence type="ECO:0000256" key="2">
    <source>
        <dbReference type="SAM" id="SignalP"/>
    </source>
</evidence>
<dbReference type="RefSeq" id="WP_107136772.1">
    <property type="nucleotide sequence ID" value="NZ_PYSV01000003.1"/>
</dbReference>
<keyword evidence="1" id="KW-0472">Membrane</keyword>
<accession>A0A2T3WAI5</accession>
<feature type="transmembrane region" description="Helical" evidence="1">
    <location>
        <begin position="29"/>
        <end position="52"/>
    </location>
</feature>
<gene>
    <name evidence="3" type="ORF">C8263_03670</name>
</gene>
<keyword evidence="4" id="KW-1185">Reference proteome</keyword>
<keyword evidence="1" id="KW-0812">Transmembrane</keyword>
<reference evidence="3 4" key="1">
    <citation type="submission" date="2018-03" db="EMBL/GenBank/DDBJ databases">
        <title>Draft genome of Deinococcus sp. OD32.</title>
        <authorList>
            <person name="Wang X.-P."/>
            <person name="Du Z.-J."/>
        </authorList>
    </citation>
    <scope>NUCLEOTIDE SEQUENCE [LARGE SCALE GENOMIC DNA]</scope>
    <source>
        <strain evidence="3 4">OD32</strain>
    </source>
</reference>
<dbReference type="EMBL" id="PYSV01000003">
    <property type="protein sequence ID" value="PTA68915.1"/>
    <property type="molecule type" value="Genomic_DNA"/>
</dbReference>
<evidence type="ECO:0008006" key="5">
    <source>
        <dbReference type="Google" id="ProtNLM"/>
    </source>
</evidence>
<proteinExistence type="predicted"/>